<reference evidence="3 4" key="1">
    <citation type="submission" date="2020-04" db="EMBL/GenBank/DDBJ databases">
        <authorList>
            <person name="Doyle D.A."/>
        </authorList>
    </citation>
    <scope>NUCLEOTIDE SEQUENCE [LARGE SCALE GENOMIC DNA]</scope>
    <source>
        <strain evidence="3 4">P21</strain>
    </source>
</reference>
<accession>A0A7Y0ED32</accession>
<keyword evidence="1" id="KW-0732">Signal</keyword>
<sequence length="1780" mass="199200">MIKASENFYFNGSYASDFGIINVNIDSSGMIQEPFFSNRTLNKTKLKYKDNAYFQNIQTDVKQIELQLAFSDEIVVTNSLKRAVQRWLLDTTGYKELWFEQDCQVLNDEYDITKPKRIYMATVVNNSMFNHFNLPAGYFNVTFETNSDICYSLERGNQPYKVMESEDETEDSSKIYFFNHSDFLIKPQIKIQVGHVPGTDENNQSIKMTSHEIDDLSLGGNSELNDNFRRIYDVQKTDFSKFPPFEFSEGKSASGIFQLLGTIFYGEKFILGNNTYEFDLGYGKPYNKLETSNIMVPVFAKKASNILVFNENSWVNDGSTITIGNQCFEFDSNDLVSPQAVKVDISNYVDRGKARLYLNSNLMPGETMKVGDINYEFMGGTREDIIKMTDHLLTDGSEINYLVNTDRNTLVSDNVNISTKKLKDVDKCLVRNISKNPSDIGIRKMGYWNKDFVRVLWDSESNEDYQQEINNVPILGRIIITFDNQVDEKTINNDTIQIRDIEGKLIDCTHDISKDKKVIGVTPKTPYSYDNYYYLYVSKGVKDIKGESFHQVRKIKVHTKKENDTTIDKYDGVSPIKTFSIYSAQKIDSSTLSNNVYVVEEGSSIHYDVNINLVDSGKIINVSPKNRYGYGKTYELHVGVGIKNVDGTAILGSERIIDFTVQTEVNETHVDNDFIPLSNVPISETIKIPFDGKLDSGYVNNSLVGNAVILQDGDKIQVYIDININSIAPNILDITPKKALKYNSYYFLYISQALKLDGKSNISAPLQYKLITETEASAKNIINSDANNELTTSETGDKSLLQIDLGSCNTDKVITYHYNAPLDTSTINNTNVWVKDCKGNKVDIIVEPTTDNTGIQIFPSPVWENGESYKVYINNQVKTSSKPRVFAGSVPPDGDYENAVNIFGKYFDVIKTNGFKVQENNIIDHNGNQVVFTKNDIVFQNNYGIKKEDLNDDGSVKDGTSITSIPAKGINTENAKNLASTDRVATKIAMQEKMNEIQGQSWITQQLVNEDTEIVTFNVKDNNERILIDVDSSIILESSNIKNEVVKKIVGMTPGDDINLYEESDMDFCIDPNSLVPSTIPVGAKVYAGKSTDKTNATDDDYTNACKILAPLGYTVIDTTSMTLEDKKKALFKPFDIVIGGVLAGTKPSDFDPKTGNLLTSKPSETDTTDTRTTRVTGMPMEVNIYPAIRLQGSANNPGREGTKLAMQEFADRYNKEKKGGELGEYTSNICPKGVTLMYKVPSGSNVYGAGADYYNAIRYLNSFGFNNFVNVGVMTDAQKQAIGFTKNDIIVGGVQASDTATTNTGQSVTVTGIGAIPLNGALRLGGVDRYDTEAKIKAYSESLRIKTIEAGDIVKLKIKINNPNNMIIDSNKTASGDDVALENSNETIDENIRIEYHIVKSVTPLSRNRVHIDFYENIRTIGFISEIEITDLYKLYETRTAEDYLFSGSYQIKIGDDKNKTMLNIVKAINGTGVYGVEYSQYTFKHSIVLGQIASENEIELDAIEAGTKGNIPVSLVDKLDPKNRFLTSSLEGGKDCTQSDAIKALAKTILEQNDKKERYNKDKYDVTYDATTLTITHKMCGEKYNDIICLANVNQQIQMPYIITNTGVKNVDNGSLINLKDFLNREKQVAKWKNFTLIGGEDPKAEDCVITLVAKIKEKHSAEIITTYFKKDDGTDDKTGFNIEYAKVGEIGNNAPLDTTCVNGRLSGKKLKGGLDGLQVGEVITIDNERQIIESSLKKNRYKNFNNNWLSVPLDGVMLRVRQGNFTITFAYREKYYI</sequence>
<reference evidence="3 4" key="2">
    <citation type="submission" date="2020-06" db="EMBL/GenBank/DDBJ databases">
        <title>Complete Genome Sequence of Clostridium muelleri sp. nov. P21T, an Acid-Alcohol Producing Acetogen Isolated from Old Hay.</title>
        <authorList>
            <person name="Duncan K.E."/>
            <person name="Tanner R.S."/>
        </authorList>
    </citation>
    <scope>NUCLEOTIDE SEQUENCE [LARGE SCALE GENOMIC DNA]</scope>
    <source>
        <strain evidence="3 4">P21</strain>
    </source>
</reference>
<gene>
    <name evidence="3" type="ORF">HBE96_00380</name>
</gene>
<protein>
    <recommendedName>
        <fullName evidence="2">SbsA Ig-like domain-containing protein</fullName>
    </recommendedName>
</protein>
<name>A0A7Y0ED32_9CLOT</name>
<comment type="caution">
    <text evidence="3">The sequence shown here is derived from an EMBL/GenBank/DDBJ whole genome shotgun (WGS) entry which is preliminary data.</text>
</comment>
<feature type="domain" description="SbsA Ig-like" evidence="2">
    <location>
        <begin position="470"/>
        <end position="548"/>
    </location>
</feature>
<dbReference type="Pfam" id="PF13205">
    <property type="entry name" value="Big_5"/>
    <property type="match status" value="1"/>
</dbReference>
<dbReference type="EMBL" id="JABBNI010000001">
    <property type="protein sequence ID" value="NMM61183.1"/>
    <property type="molecule type" value="Genomic_DNA"/>
</dbReference>
<organism evidence="3 4">
    <name type="scientific">Clostridium muellerianum</name>
    <dbReference type="NCBI Taxonomy" id="2716538"/>
    <lineage>
        <taxon>Bacteria</taxon>
        <taxon>Bacillati</taxon>
        <taxon>Bacillota</taxon>
        <taxon>Clostridia</taxon>
        <taxon>Eubacteriales</taxon>
        <taxon>Clostridiaceae</taxon>
        <taxon>Clostridium</taxon>
    </lineage>
</organism>
<dbReference type="Gene3D" id="2.60.40.1220">
    <property type="match status" value="1"/>
</dbReference>
<dbReference type="Gene3D" id="2.40.30.200">
    <property type="match status" value="1"/>
</dbReference>
<evidence type="ECO:0000259" key="2">
    <source>
        <dbReference type="Pfam" id="PF13205"/>
    </source>
</evidence>
<dbReference type="Proteomes" id="UP000537131">
    <property type="component" value="Unassembled WGS sequence"/>
</dbReference>
<evidence type="ECO:0000313" key="4">
    <source>
        <dbReference type="Proteomes" id="UP000537131"/>
    </source>
</evidence>
<dbReference type="RefSeq" id="WP_169295796.1">
    <property type="nucleotide sequence ID" value="NZ_JABBNI010000001.1"/>
</dbReference>
<evidence type="ECO:0000256" key="1">
    <source>
        <dbReference type="ARBA" id="ARBA00022729"/>
    </source>
</evidence>
<evidence type="ECO:0000313" key="3">
    <source>
        <dbReference type="EMBL" id="NMM61183.1"/>
    </source>
</evidence>
<proteinExistence type="predicted"/>
<dbReference type="InterPro" id="IPR014755">
    <property type="entry name" value="Cu-Rt/internalin_Ig-like"/>
</dbReference>
<dbReference type="InterPro" id="IPR032812">
    <property type="entry name" value="SbsA_Ig"/>
</dbReference>
<keyword evidence="4" id="KW-1185">Reference proteome</keyword>